<organism evidence="2 3">
    <name type="scientific">Mortierella polycephala</name>
    <dbReference type="NCBI Taxonomy" id="41804"/>
    <lineage>
        <taxon>Eukaryota</taxon>
        <taxon>Fungi</taxon>
        <taxon>Fungi incertae sedis</taxon>
        <taxon>Mucoromycota</taxon>
        <taxon>Mortierellomycotina</taxon>
        <taxon>Mortierellomycetes</taxon>
        <taxon>Mortierellales</taxon>
        <taxon>Mortierellaceae</taxon>
        <taxon>Mortierella</taxon>
    </lineage>
</organism>
<accession>A0A9P6TUF6</accession>
<evidence type="ECO:0000259" key="1">
    <source>
        <dbReference type="PROSITE" id="PS50968"/>
    </source>
</evidence>
<dbReference type="InterPro" id="IPR002930">
    <property type="entry name" value="GCV_H"/>
</dbReference>
<dbReference type="OrthoDB" id="10264154at2759"/>
<dbReference type="PROSITE" id="PS50968">
    <property type="entry name" value="BIOTINYL_LIPOYL"/>
    <property type="match status" value="1"/>
</dbReference>
<dbReference type="GO" id="GO:0019464">
    <property type="term" value="P:glycine decarboxylation via glycine cleavage system"/>
    <property type="evidence" value="ECO:0007669"/>
    <property type="project" value="InterPro"/>
</dbReference>
<name>A0A9P6TUF6_9FUNG</name>
<dbReference type="InterPro" id="IPR011053">
    <property type="entry name" value="Single_hybrid_motif"/>
</dbReference>
<dbReference type="GO" id="GO:0009249">
    <property type="term" value="P:protein lipoylation"/>
    <property type="evidence" value="ECO:0007669"/>
    <property type="project" value="TreeGrafter"/>
</dbReference>
<protein>
    <recommendedName>
        <fullName evidence="1">Lipoyl-binding domain-containing protein</fullName>
    </recommendedName>
</protein>
<dbReference type="SUPFAM" id="SSF51230">
    <property type="entry name" value="Single hybrid motif"/>
    <property type="match status" value="1"/>
</dbReference>
<dbReference type="Pfam" id="PF01597">
    <property type="entry name" value="GCV_H"/>
    <property type="match status" value="1"/>
</dbReference>
<evidence type="ECO:0000313" key="2">
    <source>
        <dbReference type="EMBL" id="KAG0247775.1"/>
    </source>
</evidence>
<sequence>PIGSVESVKAASDIYAPVSGDVVEVNATLQEDLDPLNESPEADGWLCKIKLSDKEELKELLSEEKYKEFCESA</sequence>
<dbReference type="InterPro" id="IPR000089">
    <property type="entry name" value="Biotin_lipoyl"/>
</dbReference>
<dbReference type="EMBL" id="JAAAJA010001220">
    <property type="protein sequence ID" value="KAG0247775.1"/>
    <property type="molecule type" value="Genomic_DNA"/>
</dbReference>
<dbReference type="Gene3D" id="2.40.50.100">
    <property type="match status" value="1"/>
</dbReference>
<comment type="caution">
    <text evidence="2">The sequence shown here is derived from an EMBL/GenBank/DDBJ whole genome shotgun (WGS) entry which is preliminary data.</text>
</comment>
<reference evidence="2" key="1">
    <citation type="journal article" date="2020" name="Fungal Divers.">
        <title>Resolving the Mortierellaceae phylogeny through synthesis of multi-gene phylogenetics and phylogenomics.</title>
        <authorList>
            <person name="Vandepol N."/>
            <person name="Liber J."/>
            <person name="Desiro A."/>
            <person name="Na H."/>
            <person name="Kennedy M."/>
            <person name="Barry K."/>
            <person name="Grigoriev I.V."/>
            <person name="Miller A.N."/>
            <person name="O'Donnell K."/>
            <person name="Stajich J.E."/>
            <person name="Bonito G."/>
        </authorList>
    </citation>
    <scope>NUCLEOTIDE SEQUENCE</scope>
    <source>
        <strain evidence="2">KOD948</strain>
    </source>
</reference>
<dbReference type="PANTHER" id="PTHR11715:SF3">
    <property type="entry name" value="GLYCINE CLEAVAGE SYSTEM H PROTEIN-RELATED"/>
    <property type="match status" value="1"/>
</dbReference>
<dbReference type="CDD" id="cd06848">
    <property type="entry name" value="GCS_H"/>
    <property type="match status" value="1"/>
</dbReference>
<gene>
    <name evidence="2" type="ORF">BG011_000948</name>
</gene>
<proteinExistence type="predicted"/>
<dbReference type="AlphaFoldDB" id="A0A9P6TUF6"/>
<keyword evidence="3" id="KW-1185">Reference proteome</keyword>
<dbReference type="InterPro" id="IPR033753">
    <property type="entry name" value="GCV_H/Fam206"/>
</dbReference>
<dbReference type="GO" id="GO:0005739">
    <property type="term" value="C:mitochondrion"/>
    <property type="evidence" value="ECO:0007669"/>
    <property type="project" value="TreeGrafter"/>
</dbReference>
<dbReference type="GO" id="GO:0005960">
    <property type="term" value="C:glycine cleavage complex"/>
    <property type="evidence" value="ECO:0007669"/>
    <property type="project" value="InterPro"/>
</dbReference>
<feature type="domain" description="Lipoyl-binding" evidence="1">
    <location>
        <begin position="1"/>
        <end position="50"/>
    </location>
</feature>
<dbReference type="Proteomes" id="UP000726737">
    <property type="component" value="Unassembled WGS sequence"/>
</dbReference>
<feature type="non-terminal residue" evidence="2">
    <location>
        <position position="1"/>
    </location>
</feature>
<dbReference type="PANTHER" id="PTHR11715">
    <property type="entry name" value="GLYCINE CLEAVAGE SYSTEM H PROTEIN"/>
    <property type="match status" value="1"/>
</dbReference>
<evidence type="ECO:0000313" key="3">
    <source>
        <dbReference type="Proteomes" id="UP000726737"/>
    </source>
</evidence>